<name>A0ABW0W682_9BACL</name>
<feature type="compositionally biased region" description="Low complexity" evidence="1">
    <location>
        <begin position="50"/>
        <end position="91"/>
    </location>
</feature>
<evidence type="ECO:0000256" key="1">
    <source>
        <dbReference type="SAM" id="MobiDB-lite"/>
    </source>
</evidence>
<evidence type="ECO:0000256" key="2">
    <source>
        <dbReference type="SAM" id="Phobius"/>
    </source>
</evidence>
<dbReference type="RefSeq" id="WP_379191645.1">
    <property type="nucleotide sequence ID" value="NZ_JBHSOW010000110.1"/>
</dbReference>
<dbReference type="EMBL" id="JBHSOW010000110">
    <property type="protein sequence ID" value="MFC5652983.1"/>
    <property type="molecule type" value="Genomic_DNA"/>
</dbReference>
<comment type="caution">
    <text evidence="3">The sequence shown here is derived from an EMBL/GenBank/DDBJ whole genome shotgun (WGS) entry which is preliminary data.</text>
</comment>
<evidence type="ECO:0000313" key="4">
    <source>
        <dbReference type="Proteomes" id="UP001596047"/>
    </source>
</evidence>
<keyword evidence="2" id="KW-1133">Transmembrane helix</keyword>
<sequence length="201" mass="20943">MMKKTRKLHLWIGLISSVFILIQSVTGLLLSEPWLAGGSSRGEMPRMEMSGSFNGAAANNGASSSGDTSGGLIADSAGNTDGGNQQAQTGTTPGGGSTPSNSDQSVSDSGTADQRQQMQQRPIGQGFPGGGEQGEGGIVGFAKKLHEGMIYGNSFKIVVDLTAVSLIFMTLTGIYLSIRVLKGQSQSKQRRRSNNTSLIES</sequence>
<feature type="region of interest" description="Disordered" evidence="1">
    <location>
        <begin position="40"/>
        <end position="135"/>
    </location>
</feature>
<dbReference type="Proteomes" id="UP001596047">
    <property type="component" value="Unassembled WGS sequence"/>
</dbReference>
<feature type="compositionally biased region" description="Low complexity" evidence="1">
    <location>
        <begin position="114"/>
        <end position="125"/>
    </location>
</feature>
<accession>A0ABW0W682</accession>
<organism evidence="3 4">
    <name type="scientific">Paenibacillus solisilvae</name>
    <dbReference type="NCBI Taxonomy" id="2486751"/>
    <lineage>
        <taxon>Bacteria</taxon>
        <taxon>Bacillati</taxon>
        <taxon>Bacillota</taxon>
        <taxon>Bacilli</taxon>
        <taxon>Bacillales</taxon>
        <taxon>Paenibacillaceae</taxon>
        <taxon>Paenibacillus</taxon>
    </lineage>
</organism>
<feature type="compositionally biased region" description="Gly residues" evidence="1">
    <location>
        <begin position="126"/>
        <end position="135"/>
    </location>
</feature>
<feature type="transmembrane region" description="Helical" evidence="2">
    <location>
        <begin position="157"/>
        <end position="181"/>
    </location>
</feature>
<reference evidence="4" key="1">
    <citation type="journal article" date="2019" name="Int. J. Syst. Evol. Microbiol.">
        <title>The Global Catalogue of Microorganisms (GCM) 10K type strain sequencing project: providing services to taxonomists for standard genome sequencing and annotation.</title>
        <authorList>
            <consortium name="The Broad Institute Genomics Platform"/>
            <consortium name="The Broad Institute Genome Sequencing Center for Infectious Disease"/>
            <person name="Wu L."/>
            <person name="Ma J."/>
        </authorList>
    </citation>
    <scope>NUCLEOTIDE SEQUENCE [LARGE SCALE GENOMIC DNA]</scope>
    <source>
        <strain evidence="4">CGMCC 1.3240</strain>
    </source>
</reference>
<gene>
    <name evidence="3" type="ORF">ACFPYJ_28530</name>
</gene>
<dbReference type="InterPro" id="IPR005625">
    <property type="entry name" value="PepSY-ass_TM"/>
</dbReference>
<feature type="compositionally biased region" description="Polar residues" evidence="1">
    <location>
        <begin position="104"/>
        <end position="113"/>
    </location>
</feature>
<keyword evidence="4" id="KW-1185">Reference proteome</keyword>
<proteinExistence type="predicted"/>
<keyword evidence="2" id="KW-0812">Transmembrane</keyword>
<keyword evidence="2" id="KW-0472">Membrane</keyword>
<evidence type="ECO:0000313" key="3">
    <source>
        <dbReference type="EMBL" id="MFC5652983.1"/>
    </source>
</evidence>
<dbReference type="Pfam" id="PF03929">
    <property type="entry name" value="PepSY_TM"/>
    <property type="match status" value="1"/>
</dbReference>
<protein>
    <submittedName>
        <fullName evidence="3">PepSY-associated TM helix domain-containing protein</fullName>
    </submittedName>
</protein>